<dbReference type="InterPro" id="IPR006531">
    <property type="entry name" value="Gp5/Vgr_OB"/>
</dbReference>
<gene>
    <name evidence="2" type="ORF">MARIT_1154</name>
</gene>
<dbReference type="SUPFAM" id="SSF69349">
    <property type="entry name" value="Phage fibre proteins"/>
    <property type="match status" value="1"/>
</dbReference>
<evidence type="ECO:0000259" key="1">
    <source>
        <dbReference type="Pfam" id="PF04717"/>
    </source>
</evidence>
<dbReference type="Pfam" id="PF05954">
    <property type="entry name" value="Phage_GPD"/>
    <property type="match status" value="1"/>
</dbReference>
<dbReference type="Pfam" id="PF04717">
    <property type="entry name" value="Phage_base_V"/>
    <property type="match status" value="1"/>
</dbReference>
<dbReference type="InterPro" id="IPR037026">
    <property type="entry name" value="Vgr_OB-fold_dom_sf"/>
</dbReference>
<dbReference type="RefSeq" id="WP_100211005.1">
    <property type="nucleotide sequence ID" value="NZ_CP138495.1"/>
</dbReference>
<dbReference type="Gene3D" id="3.55.50.10">
    <property type="entry name" value="Baseplate protein-like domains"/>
    <property type="match status" value="1"/>
</dbReference>
<dbReference type="KEGG" id="tmar:MARIT_1154"/>
<sequence length="597" mass="67025">MLKENPCQISIAGVPIDRYVSLKLVQKVNEHHTFEVALDNEIFILKKGTDIFTPKEYIGKSIYIEIENYDFLGRITAMDFEMSKGEYGHTILKGYSKTILLESGNRLKSWTNKSMPQIVKNILETSRMQGMIAPETDFIIPYQCQYNESDFAYLQRLAKQYHEWFYYEGEYIVFGKPKEGKNSIDLAYNEEVYEVKITTQTAAVSQRTYDFSYPENKMLAAPAKNDKATSAIAEYALNAALELYPTKTLGMPETVVGDKYEMDRYLLGKTESILSEFDVLEAKSKYVGLEIGSVIRLTSQEKHIGDSYLITEITHTEGQGKEYENQFKAIASNSRYLPEPKVKSVMAGTQRAIVVDNEDPLHKGRVKVRMLWQENEMTTNWIQVLASDAGSSNVVEKNRGHVFIPEQRDQVLIGFHHNDPNRPFVLGSLHHFDSAVGGKKDNNVKSLKTRSGHTIELDDTRGKEKIHIYDHEGSIITFDTKKKSLYIQATENLELTAKNIKIAAKENINIQAQGEIKAASEKNTTILVAGAMEVQANKDVAFTSNANVAIEGKGNIDVKGKNTILQAEKAAELKGQETKIEGQGVVVQGASGKAEVK</sequence>
<feature type="domain" description="Gp5/Type VI secretion system Vgr protein OB-fold" evidence="1">
    <location>
        <begin position="350"/>
        <end position="430"/>
    </location>
</feature>
<reference evidence="2 3" key="1">
    <citation type="submission" date="2016-11" db="EMBL/GenBank/DDBJ databases">
        <authorList>
            <person name="Jaros S."/>
            <person name="Januszkiewicz K."/>
            <person name="Wedrychowicz H."/>
        </authorList>
    </citation>
    <scope>NUCLEOTIDE SEQUENCE [LARGE SCALE GENOMIC DNA]</scope>
    <source>
        <strain evidence="2">NCIMB 2154T</strain>
    </source>
</reference>
<organism evidence="2 3">
    <name type="scientific">Tenacibaculum maritimum NCIMB 2154</name>
    <dbReference type="NCBI Taxonomy" id="1349785"/>
    <lineage>
        <taxon>Bacteria</taxon>
        <taxon>Pseudomonadati</taxon>
        <taxon>Bacteroidota</taxon>
        <taxon>Flavobacteriia</taxon>
        <taxon>Flavobacteriales</taxon>
        <taxon>Flavobacteriaceae</taxon>
        <taxon>Tenacibaculum</taxon>
    </lineage>
</organism>
<dbReference type="Gene3D" id="2.30.110.50">
    <property type="match status" value="1"/>
</dbReference>
<dbReference type="Gene3D" id="4.10.220.110">
    <property type="match status" value="1"/>
</dbReference>
<proteinExistence type="predicted"/>
<dbReference type="EMBL" id="LT634361">
    <property type="protein sequence ID" value="SFZ81524.1"/>
    <property type="molecule type" value="Genomic_DNA"/>
</dbReference>
<keyword evidence="3" id="KW-1185">Reference proteome</keyword>
<dbReference type="OrthoDB" id="7033094at2"/>
<dbReference type="GeneID" id="47722707"/>
<dbReference type="SUPFAM" id="SSF69255">
    <property type="entry name" value="gp5 N-terminal domain-like"/>
    <property type="match status" value="1"/>
</dbReference>
<protein>
    <submittedName>
        <fullName evidence="2">Rhs element Vgr protein</fullName>
    </submittedName>
</protein>
<evidence type="ECO:0000313" key="2">
    <source>
        <dbReference type="EMBL" id="SFZ81524.1"/>
    </source>
</evidence>
<name>A0A2H1E8Q4_9FLAO</name>
<dbReference type="AlphaFoldDB" id="A0A2H1E8Q4"/>
<dbReference type="STRING" id="1349785.GCA_000509405_00187"/>
<dbReference type="Proteomes" id="UP000231564">
    <property type="component" value="Chromosome MARIT"/>
</dbReference>
<dbReference type="Gene3D" id="3.10.450.190">
    <property type="match status" value="1"/>
</dbReference>
<dbReference type="Gene3D" id="2.40.50.230">
    <property type="entry name" value="Gp5 N-terminal domain"/>
    <property type="match status" value="1"/>
</dbReference>
<dbReference type="SUPFAM" id="SSF69279">
    <property type="entry name" value="Phage tail proteins"/>
    <property type="match status" value="2"/>
</dbReference>
<accession>A0A2H1E8Q4</accession>
<evidence type="ECO:0000313" key="3">
    <source>
        <dbReference type="Proteomes" id="UP000231564"/>
    </source>
</evidence>